<keyword evidence="4 13" id="KW-0812">Transmembrane</keyword>
<dbReference type="OrthoDB" id="883215at2"/>
<protein>
    <recommendedName>
        <fullName evidence="11">Glycosyl-4,4'-diaponeurosporenoate acyltransferase</fullName>
    </recommendedName>
</protein>
<evidence type="ECO:0000256" key="4">
    <source>
        <dbReference type="ARBA" id="ARBA00022692"/>
    </source>
</evidence>
<dbReference type="InterPro" id="IPR044021">
    <property type="entry name" value="CrtO"/>
</dbReference>
<name>A0A1C4ENJ6_9BACT</name>
<keyword evidence="7 13" id="KW-0472">Membrane</keyword>
<dbReference type="GO" id="GO:0016746">
    <property type="term" value="F:acyltransferase activity"/>
    <property type="evidence" value="ECO:0007669"/>
    <property type="project" value="UniProtKB-KW"/>
</dbReference>
<comment type="function">
    <text evidence="12">Catalyzes the acylation of glycosyl-4,4'-diaponeurosporenoate, i.e. the esterification of glucose at the C6'' position with the carboxyl group of the C(15) fatty acid 12-methyltetradecanoic acid, to yield staphyloxanthin. This is the last step in the biosynthesis of this orange pigment, present in most staphylococci strains.</text>
</comment>
<dbReference type="RefSeq" id="WP_089712994.1">
    <property type="nucleotide sequence ID" value="NZ_FMAR01000009.1"/>
</dbReference>
<keyword evidence="2" id="KW-1003">Cell membrane</keyword>
<evidence type="ECO:0000256" key="2">
    <source>
        <dbReference type="ARBA" id="ARBA00022475"/>
    </source>
</evidence>
<evidence type="ECO:0000256" key="11">
    <source>
        <dbReference type="ARBA" id="ARBA00023667"/>
    </source>
</evidence>
<keyword evidence="3" id="KW-0808">Transferase</keyword>
<feature type="transmembrane region" description="Helical" evidence="13">
    <location>
        <begin position="151"/>
        <end position="169"/>
    </location>
</feature>
<accession>A0A1C4ENJ6</accession>
<dbReference type="AlphaFoldDB" id="A0A1C4ENJ6"/>
<keyword evidence="6 13" id="KW-1133">Transmembrane helix</keyword>
<evidence type="ECO:0000256" key="5">
    <source>
        <dbReference type="ARBA" id="ARBA00022729"/>
    </source>
</evidence>
<evidence type="ECO:0000256" key="12">
    <source>
        <dbReference type="ARBA" id="ARBA00025324"/>
    </source>
</evidence>
<evidence type="ECO:0000256" key="13">
    <source>
        <dbReference type="SAM" id="Phobius"/>
    </source>
</evidence>
<evidence type="ECO:0000256" key="7">
    <source>
        <dbReference type="ARBA" id="ARBA00023136"/>
    </source>
</evidence>
<feature type="transmembrane region" description="Helical" evidence="13">
    <location>
        <begin position="128"/>
        <end position="145"/>
    </location>
</feature>
<evidence type="ECO:0000256" key="8">
    <source>
        <dbReference type="ARBA" id="ARBA00023315"/>
    </source>
</evidence>
<dbReference type="Proteomes" id="UP000242818">
    <property type="component" value="Unassembled WGS sequence"/>
</dbReference>
<feature type="transmembrane region" description="Helical" evidence="13">
    <location>
        <begin position="45"/>
        <end position="64"/>
    </location>
</feature>
<keyword evidence="15" id="KW-1185">Reference proteome</keyword>
<comment type="similarity">
    <text evidence="10">Belongs to the acyltransferase CrtO family.</text>
</comment>
<dbReference type="Pfam" id="PF18927">
    <property type="entry name" value="CrtO"/>
    <property type="match status" value="1"/>
</dbReference>
<dbReference type="EMBL" id="FMAR01000009">
    <property type="protein sequence ID" value="SCC45168.1"/>
    <property type="molecule type" value="Genomic_DNA"/>
</dbReference>
<evidence type="ECO:0000256" key="9">
    <source>
        <dbReference type="ARBA" id="ARBA00023588"/>
    </source>
</evidence>
<keyword evidence="5" id="KW-0732">Signal</keyword>
<keyword evidence="8" id="KW-0012">Acyltransferase</keyword>
<dbReference type="UniPathway" id="UPA00029">
    <property type="reaction ID" value="UER00560"/>
</dbReference>
<evidence type="ECO:0000256" key="10">
    <source>
        <dbReference type="ARBA" id="ARBA00023603"/>
    </source>
</evidence>
<feature type="transmembrane region" description="Helical" evidence="13">
    <location>
        <begin position="21"/>
        <end position="39"/>
    </location>
</feature>
<proteinExistence type="inferred from homology"/>
<reference evidence="14 15" key="1">
    <citation type="submission" date="2016-08" db="EMBL/GenBank/DDBJ databases">
        <authorList>
            <person name="Seilhamer J.J."/>
        </authorList>
    </citation>
    <scope>NUCLEOTIDE SEQUENCE [LARGE SCALE GENOMIC DNA]</scope>
    <source>
        <strain evidence="14 15">A37T2</strain>
    </source>
</reference>
<evidence type="ECO:0000313" key="14">
    <source>
        <dbReference type="EMBL" id="SCC45168.1"/>
    </source>
</evidence>
<comment type="subcellular location">
    <subcellularLocation>
        <location evidence="1">Cell membrane</location>
        <topology evidence="1">Single-pass membrane protein</topology>
    </subcellularLocation>
</comment>
<organism evidence="14 15">
    <name type="scientific">Chitinophaga costaii</name>
    <dbReference type="NCBI Taxonomy" id="1335309"/>
    <lineage>
        <taxon>Bacteria</taxon>
        <taxon>Pseudomonadati</taxon>
        <taxon>Bacteroidota</taxon>
        <taxon>Chitinophagia</taxon>
        <taxon>Chitinophagales</taxon>
        <taxon>Chitinophagaceae</taxon>
        <taxon>Chitinophaga</taxon>
    </lineage>
</organism>
<comment type="pathway">
    <text evidence="9">Carotenoid biosynthesis; staphyloxanthin biosynthesis; staphyloxanthin from farnesyl diphosphate: step 5/5.</text>
</comment>
<gene>
    <name evidence="14" type="ORF">GA0116948_10965</name>
</gene>
<evidence type="ECO:0000256" key="1">
    <source>
        <dbReference type="ARBA" id="ARBA00004162"/>
    </source>
</evidence>
<evidence type="ECO:0000256" key="3">
    <source>
        <dbReference type="ARBA" id="ARBA00022679"/>
    </source>
</evidence>
<evidence type="ECO:0000256" key="6">
    <source>
        <dbReference type="ARBA" id="ARBA00022989"/>
    </source>
</evidence>
<dbReference type="GO" id="GO:0005886">
    <property type="term" value="C:plasma membrane"/>
    <property type="evidence" value="ECO:0007669"/>
    <property type="project" value="UniProtKB-SubCell"/>
</dbReference>
<sequence length="182" mass="21779">MPPKEQFILQPQWLAALYNTLPYLIWSAMHLVPAFYYYDHFMLPSWLWVILPLWGLPYTLRPAVMDFVSLSKRPEWYHRLGVDVIQDYVQHGGMVNRLIRRRYPAYRIVYDKATVRKQLSASYMFERFHLGMLLLFGALSVHAVSGRCWKWALLLLLSNGMYNVYPILLQQFIRLRLKRLLQ</sequence>
<evidence type="ECO:0000313" key="15">
    <source>
        <dbReference type="Proteomes" id="UP000242818"/>
    </source>
</evidence>